<comment type="similarity">
    <text evidence="1">Belongs to the 'GDXG' lipolytic enzyme family.</text>
</comment>
<evidence type="ECO:0000313" key="9">
    <source>
        <dbReference type="Proteomes" id="UP001609176"/>
    </source>
</evidence>
<dbReference type="EMBL" id="JBIMSO010000143">
    <property type="protein sequence ID" value="MFH5212192.1"/>
    <property type="molecule type" value="Genomic_DNA"/>
</dbReference>
<sequence length="304" mass="32167">MRNLTLPRALVATLLRPVYRLTLNPRLSFATQRRLLDAGAPLQTLPSGTLVHELTLAGRRAEKITAGDDHRSAVLYLHGGGYTIGSIATHRSIAAHIARNAGVAVFVIDYRLAPENPFPAGLDDAEAAYLELVEAHGYTQEQVAIAGDSAGGGLALATARRLIDNHGVRPGALALIAPWVDPNVVSPRASDLVLTRRWSMSCAAAYLGDGDSTDPGYAPLLGSLAGLPPTLVHVGTTELLQPQAALLRDGLLAAGVEVEYTEYPTLWHCAQLQASMVEDAAAAVSDLSLFLRTAFDRAADEDVA</sequence>
<dbReference type="Gene3D" id="3.40.50.1820">
    <property type="entry name" value="alpha/beta hydrolase"/>
    <property type="match status" value="1"/>
</dbReference>
<evidence type="ECO:0000313" key="6">
    <source>
        <dbReference type="EMBL" id="MFH5232076.1"/>
    </source>
</evidence>
<dbReference type="RefSeq" id="WP_395119353.1">
    <property type="nucleotide sequence ID" value="NZ_JBIMSN010000129.1"/>
</dbReference>
<dbReference type="InterPro" id="IPR029058">
    <property type="entry name" value="AB_hydrolase_fold"/>
</dbReference>
<dbReference type="Proteomes" id="UP001609219">
    <property type="component" value="Unassembled WGS sequence"/>
</dbReference>
<name>A0ABW7KEE7_9NOCA</name>
<dbReference type="EMBL" id="JBIMSP010000101">
    <property type="protein sequence ID" value="MFH5245827.1"/>
    <property type="molecule type" value="Genomic_DNA"/>
</dbReference>
<protein>
    <submittedName>
        <fullName evidence="6">Alpha/beta hydrolase</fullName>
    </submittedName>
</protein>
<dbReference type="InterPro" id="IPR033140">
    <property type="entry name" value="Lipase_GDXG_put_SER_AS"/>
</dbReference>
<evidence type="ECO:0000256" key="2">
    <source>
        <dbReference type="ARBA" id="ARBA00022801"/>
    </source>
</evidence>
<evidence type="ECO:0000313" key="7">
    <source>
        <dbReference type="EMBL" id="MFH5245827.1"/>
    </source>
</evidence>
<dbReference type="InterPro" id="IPR013094">
    <property type="entry name" value="AB_hydrolase_3"/>
</dbReference>
<dbReference type="Proteomes" id="UP001609176">
    <property type="component" value="Unassembled WGS sequence"/>
</dbReference>
<dbReference type="Pfam" id="PF07859">
    <property type="entry name" value="Abhydrolase_3"/>
    <property type="match status" value="1"/>
</dbReference>
<comment type="caution">
    <text evidence="6">The sequence shown here is derived from an EMBL/GenBank/DDBJ whole genome shotgun (WGS) entry which is preliminary data.</text>
</comment>
<keyword evidence="2 6" id="KW-0378">Hydrolase</keyword>
<dbReference type="SUPFAM" id="SSF53474">
    <property type="entry name" value="alpha/beta-Hydrolases"/>
    <property type="match status" value="1"/>
</dbReference>
<accession>A0ABW7KEE7</accession>
<dbReference type="InterPro" id="IPR002168">
    <property type="entry name" value="Lipase_GDXG_HIS_AS"/>
</dbReference>
<dbReference type="GO" id="GO:0016787">
    <property type="term" value="F:hydrolase activity"/>
    <property type="evidence" value="ECO:0007669"/>
    <property type="project" value="UniProtKB-KW"/>
</dbReference>
<organism evidence="6 10">
    <name type="scientific">Antrihabitans spumae</name>
    <dbReference type="NCBI Taxonomy" id="3373370"/>
    <lineage>
        <taxon>Bacteria</taxon>
        <taxon>Bacillati</taxon>
        <taxon>Actinomycetota</taxon>
        <taxon>Actinomycetes</taxon>
        <taxon>Mycobacteriales</taxon>
        <taxon>Nocardiaceae</taxon>
        <taxon>Antrihabitans</taxon>
    </lineage>
</organism>
<dbReference type="PROSITE" id="PS01174">
    <property type="entry name" value="LIPASE_GDXG_SER"/>
    <property type="match status" value="1"/>
</dbReference>
<keyword evidence="10" id="KW-1185">Reference proteome</keyword>
<proteinExistence type="inferred from homology"/>
<dbReference type="PANTHER" id="PTHR48081:SF30">
    <property type="entry name" value="ACETYL-HYDROLASE LIPR-RELATED"/>
    <property type="match status" value="1"/>
</dbReference>
<dbReference type="PROSITE" id="PS01173">
    <property type="entry name" value="LIPASE_GDXG_HIS"/>
    <property type="match status" value="1"/>
</dbReference>
<feature type="active site" evidence="3">
    <location>
        <position position="149"/>
    </location>
</feature>
<reference evidence="8 9" key="1">
    <citation type="submission" date="2024-10" db="EMBL/GenBank/DDBJ databases">
        <authorList>
            <person name="Riesco R."/>
        </authorList>
    </citation>
    <scope>NUCLEOTIDE SEQUENCE [LARGE SCALE GENOMIC DNA]</scope>
    <source>
        <strain evidence="7 9">NCIMB 15448</strain>
        <strain evidence="5 8">NCIMB 15449</strain>
        <strain evidence="6 10">NCIMB 15450</strain>
    </source>
</reference>
<evidence type="ECO:0000313" key="10">
    <source>
        <dbReference type="Proteomes" id="UP001609219"/>
    </source>
</evidence>
<evidence type="ECO:0000256" key="3">
    <source>
        <dbReference type="PROSITE-ProRule" id="PRU10038"/>
    </source>
</evidence>
<dbReference type="EMBL" id="JBIMSN010000129">
    <property type="protein sequence ID" value="MFH5232076.1"/>
    <property type="molecule type" value="Genomic_DNA"/>
</dbReference>
<dbReference type="PANTHER" id="PTHR48081">
    <property type="entry name" value="AB HYDROLASE SUPERFAMILY PROTEIN C4A8.06C"/>
    <property type="match status" value="1"/>
</dbReference>
<evidence type="ECO:0000313" key="5">
    <source>
        <dbReference type="EMBL" id="MFH5212192.1"/>
    </source>
</evidence>
<gene>
    <name evidence="7" type="ORF">ACHIPV_28760</name>
    <name evidence="5" type="ORF">ACHIPZ_28900</name>
    <name evidence="6" type="ORF">ACHIRB_26410</name>
</gene>
<evidence type="ECO:0000313" key="8">
    <source>
        <dbReference type="Proteomes" id="UP001609175"/>
    </source>
</evidence>
<dbReference type="Proteomes" id="UP001609175">
    <property type="component" value="Unassembled WGS sequence"/>
</dbReference>
<evidence type="ECO:0000256" key="1">
    <source>
        <dbReference type="ARBA" id="ARBA00010515"/>
    </source>
</evidence>
<dbReference type="InterPro" id="IPR050300">
    <property type="entry name" value="GDXG_lipolytic_enzyme"/>
</dbReference>
<evidence type="ECO:0000259" key="4">
    <source>
        <dbReference type="Pfam" id="PF07859"/>
    </source>
</evidence>
<feature type="domain" description="Alpha/beta hydrolase fold-3" evidence="4">
    <location>
        <begin position="74"/>
        <end position="270"/>
    </location>
</feature>